<dbReference type="Proteomes" id="UP000076722">
    <property type="component" value="Unassembled WGS sequence"/>
</dbReference>
<dbReference type="STRING" id="1314777.A0A165ALJ2"/>
<dbReference type="Pfam" id="PF02037">
    <property type="entry name" value="SAP"/>
    <property type="match status" value="1"/>
</dbReference>
<organism evidence="3 4">
    <name type="scientific">Sistotremastrum niveocremeum HHB9708</name>
    <dbReference type="NCBI Taxonomy" id="1314777"/>
    <lineage>
        <taxon>Eukaryota</taxon>
        <taxon>Fungi</taxon>
        <taxon>Dikarya</taxon>
        <taxon>Basidiomycota</taxon>
        <taxon>Agaricomycotina</taxon>
        <taxon>Agaricomycetes</taxon>
        <taxon>Sistotremastrales</taxon>
        <taxon>Sistotremastraceae</taxon>
        <taxon>Sertulicium</taxon>
        <taxon>Sertulicium niveocremeum</taxon>
    </lineage>
</organism>
<dbReference type="AlphaFoldDB" id="A0A165ALJ2"/>
<keyword evidence="4" id="KW-1185">Reference proteome</keyword>
<dbReference type="OrthoDB" id="445357at2759"/>
<feature type="compositionally biased region" description="Polar residues" evidence="1">
    <location>
        <begin position="73"/>
        <end position="103"/>
    </location>
</feature>
<dbReference type="EMBL" id="KV419394">
    <property type="protein sequence ID" value="KZS99218.1"/>
    <property type="molecule type" value="Genomic_DNA"/>
</dbReference>
<dbReference type="Gene3D" id="1.10.720.30">
    <property type="entry name" value="SAP domain"/>
    <property type="match status" value="1"/>
</dbReference>
<dbReference type="InterPro" id="IPR036361">
    <property type="entry name" value="SAP_dom_sf"/>
</dbReference>
<dbReference type="InterPro" id="IPR003034">
    <property type="entry name" value="SAP_dom"/>
</dbReference>
<evidence type="ECO:0000256" key="1">
    <source>
        <dbReference type="SAM" id="MobiDB-lite"/>
    </source>
</evidence>
<dbReference type="SUPFAM" id="SSF68906">
    <property type="entry name" value="SAP domain"/>
    <property type="match status" value="1"/>
</dbReference>
<reference evidence="3 4" key="1">
    <citation type="journal article" date="2016" name="Mol. Biol. Evol.">
        <title>Comparative Genomics of Early-Diverging Mushroom-Forming Fungi Provides Insights into the Origins of Lignocellulose Decay Capabilities.</title>
        <authorList>
            <person name="Nagy L.G."/>
            <person name="Riley R."/>
            <person name="Tritt A."/>
            <person name="Adam C."/>
            <person name="Daum C."/>
            <person name="Floudas D."/>
            <person name="Sun H."/>
            <person name="Yadav J.S."/>
            <person name="Pangilinan J."/>
            <person name="Larsson K.H."/>
            <person name="Matsuura K."/>
            <person name="Barry K."/>
            <person name="Labutti K."/>
            <person name="Kuo R."/>
            <person name="Ohm R.A."/>
            <person name="Bhattacharya S.S."/>
            <person name="Shirouzu T."/>
            <person name="Yoshinaga Y."/>
            <person name="Martin F.M."/>
            <person name="Grigoriev I.V."/>
            <person name="Hibbett D.S."/>
        </authorList>
    </citation>
    <scope>NUCLEOTIDE SEQUENCE [LARGE SCALE GENOMIC DNA]</scope>
    <source>
        <strain evidence="3 4">HHB9708</strain>
    </source>
</reference>
<accession>A0A165ALJ2</accession>
<evidence type="ECO:0000313" key="3">
    <source>
        <dbReference type="EMBL" id="KZS99218.1"/>
    </source>
</evidence>
<proteinExistence type="predicted"/>
<evidence type="ECO:0000313" key="4">
    <source>
        <dbReference type="Proteomes" id="UP000076722"/>
    </source>
</evidence>
<dbReference type="SMART" id="SM00513">
    <property type="entry name" value="SAP"/>
    <property type="match status" value="1"/>
</dbReference>
<dbReference type="PROSITE" id="PS50800">
    <property type="entry name" value="SAP"/>
    <property type="match status" value="1"/>
</dbReference>
<gene>
    <name evidence="3" type="ORF">SISNIDRAFT_492450</name>
</gene>
<sequence>MLRSALTPSRQLLLARPSCQISRTFVSAVLLSNDYASRTTAALKEEAKKRGLSQKGNKATLVQRISQDDQRRSLTNPESSSPVGARSASTTSHTPVNSPSLPHNLNIKIPDLSSQGVDESPVAIPFIHDLWGASHSHDAHITPPETAPTPVMVTIASPDTHAAPPSHNLYQPAEHRGAHASESAEQSPASFWRELGNDLGLPSSWGTPRTLAEAEEAVLSAALATTASVSRPDIELEKRKLTSEEQWGVYTLLGLLAGSWLLGGLLAPSKPSKKTEEHQ</sequence>
<evidence type="ECO:0000259" key="2">
    <source>
        <dbReference type="PROSITE" id="PS50800"/>
    </source>
</evidence>
<feature type="region of interest" description="Disordered" evidence="1">
    <location>
        <begin position="47"/>
        <end position="103"/>
    </location>
</feature>
<protein>
    <recommendedName>
        <fullName evidence="2">SAP domain-containing protein</fullName>
    </recommendedName>
</protein>
<feature type="domain" description="SAP" evidence="2">
    <location>
        <begin position="35"/>
        <end position="69"/>
    </location>
</feature>
<name>A0A165ALJ2_9AGAM</name>